<evidence type="ECO:0000313" key="2">
    <source>
        <dbReference type="Proteomes" id="UP000452235"/>
    </source>
</evidence>
<name>A0A5M3YZQ8_ASPTE</name>
<protein>
    <submittedName>
        <fullName evidence="1">C6 zinc finger domain protein</fullName>
    </submittedName>
</protein>
<dbReference type="EMBL" id="BLJY01000011">
    <property type="protein sequence ID" value="GFF20208.1"/>
    <property type="molecule type" value="Genomic_DNA"/>
</dbReference>
<proteinExistence type="predicted"/>
<dbReference type="AlphaFoldDB" id="A0A5M3YZQ8"/>
<dbReference type="VEuPathDB" id="FungiDB:ATEG_04164"/>
<organism evidence="1 2">
    <name type="scientific">Aspergillus terreus</name>
    <dbReference type="NCBI Taxonomy" id="33178"/>
    <lineage>
        <taxon>Eukaryota</taxon>
        <taxon>Fungi</taxon>
        <taxon>Dikarya</taxon>
        <taxon>Ascomycota</taxon>
        <taxon>Pezizomycotina</taxon>
        <taxon>Eurotiomycetes</taxon>
        <taxon>Eurotiomycetidae</taxon>
        <taxon>Eurotiales</taxon>
        <taxon>Aspergillaceae</taxon>
        <taxon>Aspergillus</taxon>
        <taxon>Aspergillus subgen. Circumdati</taxon>
    </lineage>
</organism>
<reference evidence="1 2" key="1">
    <citation type="submission" date="2020-01" db="EMBL/GenBank/DDBJ databases">
        <title>Aspergillus terreus IFO 6365 whole genome shotgun sequence.</title>
        <authorList>
            <person name="Kanamasa S."/>
            <person name="Takahashi H."/>
        </authorList>
    </citation>
    <scope>NUCLEOTIDE SEQUENCE [LARGE SCALE GENOMIC DNA]</scope>
    <source>
        <strain evidence="1 2">IFO 6365</strain>
    </source>
</reference>
<keyword evidence="2" id="KW-1185">Reference proteome</keyword>
<evidence type="ECO:0000313" key="1">
    <source>
        <dbReference type="EMBL" id="GFF20208.1"/>
    </source>
</evidence>
<dbReference type="PANTHER" id="PTHR38111">
    <property type="entry name" value="ZN(2)-C6 FUNGAL-TYPE DOMAIN-CONTAINING PROTEIN-RELATED"/>
    <property type="match status" value="1"/>
</dbReference>
<dbReference type="PANTHER" id="PTHR38111:SF5">
    <property type="entry name" value="TRANSCRIPTION FACTOR DOMAIN-CONTAINING PROTEIN"/>
    <property type="match status" value="1"/>
</dbReference>
<gene>
    <name evidence="1" type="ORF">ATEIFO6365_0011047000</name>
</gene>
<sequence>MVGVPRSTGCQTCIQRRVKHRVPCPGYARTRKFLDEGPALKKRYSTSTTHPRNSIDERVAPSLVSKSMTKQQPELFRVFVLTAFPRWFGLNRYRVHVPWTVYVADTLGQNPALDGAVYGITSVFLGRSHNDDKLQRSSREIYGKALAAFGAIIHSNAGGGSTQLASRVAVSTSILLSLFETYLRTDQHSWARHARGAALLMSLRGARAHLTGFDRCLYLSFRSFLVAEAFIHGQPCLFEAPEWQRLIDEIRRQDMVDRRVTPQISAVIDVSDRLFMEVVQLPGLVSRVRRLTLAAAREDMPAIRALEMRLHRCDHAIRALTRELQVSIAARTHTAPGQTASFIGPIPLSFPEEFANGLIRATDVCFRILGLLQHNLSVICQEMVHLVVPDGASPQSASSLPSSPGSLGDGLTALPSRVVPFRLVSKLQPDKREQLAPVDKWLDMVASSMGMEAFEIVTGNSGPSAYADAEPEPHLLGTILPLR</sequence>
<dbReference type="Proteomes" id="UP000452235">
    <property type="component" value="Unassembled WGS sequence"/>
</dbReference>
<dbReference type="InterPro" id="IPR053178">
    <property type="entry name" value="Osmoadaptation_assoc"/>
</dbReference>
<dbReference type="OrthoDB" id="5126878at2759"/>
<comment type="caution">
    <text evidence="1">The sequence shown here is derived from an EMBL/GenBank/DDBJ whole genome shotgun (WGS) entry which is preliminary data.</text>
</comment>
<accession>A0A5M3YZQ8</accession>